<dbReference type="InterPro" id="IPR050535">
    <property type="entry name" value="DNA_Repair-Maintenance_Comp"/>
</dbReference>
<reference evidence="3 4" key="1">
    <citation type="submission" date="2023-10" db="EMBL/GenBank/DDBJ databases">
        <title>Virgibacillus halophilus 5B73C genome.</title>
        <authorList>
            <person name="Miliotis G."/>
            <person name="Sengupta P."/>
            <person name="Hameed A."/>
            <person name="Chuvochina M."/>
            <person name="Mcdonagh F."/>
            <person name="Simpson A.C."/>
            <person name="Singh N.K."/>
            <person name="Rekha P.D."/>
            <person name="Raman K."/>
            <person name="Hugenholtz P."/>
            <person name="Venkateswaran K."/>
        </authorList>
    </citation>
    <scope>NUCLEOTIDE SEQUENCE [LARGE SCALE GENOMIC DNA]</scope>
    <source>
        <strain evidence="3 4">5B73C</strain>
    </source>
</reference>
<gene>
    <name evidence="3" type="ORF">RWE15_18555</name>
</gene>
<dbReference type="SUPFAM" id="SSF56300">
    <property type="entry name" value="Metallo-dependent phosphatases"/>
    <property type="match status" value="1"/>
</dbReference>
<keyword evidence="1 3" id="KW-0378">Hydrolase</keyword>
<feature type="domain" description="Calcineurin-like phosphoesterase" evidence="2">
    <location>
        <begin position="7"/>
        <end position="206"/>
    </location>
</feature>
<organism evidence="3 4">
    <name type="scientific">Tigheibacillus halophilus</name>
    <dbReference type="NCBI Taxonomy" id="361280"/>
    <lineage>
        <taxon>Bacteria</taxon>
        <taxon>Bacillati</taxon>
        <taxon>Bacillota</taxon>
        <taxon>Bacilli</taxon>
        <taxon>Bacillales</taxon>
        <taxon>Bacillaceae</taxon>
        <taxon>Tigheibacillus</taxon>
    </lineage>
</organism>
<dbReference type="EC" id="3.1.-.-" evidence="3"/>
<dbReference type="PANTHER" id="PTHR30337">
    <property type="entry name" value="COMPONENT OF ATP-DEPENDENT DSDNA EXONUCLEASE"/>
    <property type="match status" value="1"/>
</dbReference>
<dbReference type="PANTHER" id="PTHR30337:SF7">
    <property type="entry name" value="PHOSPHOESTERASE"/>
    <property type="match status" value="1"/>
</dbReference>
<dbReference type="Pfam" id="PF00149">
    <property type="entry name" value="Metallophos"/>
    <property type="match status" value="1"/>
</dbReference>
<dbReference type="Gene3D" id="3.60.21.10">
    <property type="match status" value="1"/>
</dbReference>
<dbReference type="InterPro" id="IPR029052">
    <property type="entry name" value="Metallo-depent_PP-like"/>
</dbReference>
<accession>A0ABU5C9M0</accession>
<dbReference type="RefSeq" id="WP_390352459.1">
    <property type="nucleotide sequence ID" value="NZ_JBHUIZ010000003.1"/>
</dbReference>
<name>A0ABU5C9M0_9BACI</name>
<evidence type="ECO:0000256" key="1">
    <source>
        <dbReference type="ARBA" id="ARBA00022801"/>
    </source>
</evidence>
<protein>
    <submittedName>
        <fullName evidence="3">DNA repair exonuclease</fullName>
        <ecNumber evidence="3">3.1.-.-</ecNumber>
    </submittedName>
</protein>
<dbReference type="Proteomes" id="UP001281447">
    <property type="component" value="Unassembled WGS sequence"/>
</dbReference>
<proteinExistence type="predicted"/>
<dbReference type="PIRSF" id="PIRSF033091">
    <property type="entry name" value="Pesterase_YhaO"/>
    <property type="match status" value="1"/>
</dbReference>
<dbReference type="GO" id="GO:0004527">
    <property type="term" value="F:exonuclease activity"/>
    <property type="evidence" value="ECO:0007669"/>
    <property type="project" value="UniProtKB-KW"/>
</dbReference>
<dbReference type="CDD" id="cd00840">
    <property type="entry name" value="MPP_Mre11_N"/>
    <property type="match status" value="1"/>
</dbReference>
<evidence type="ECO:0000259" key="2">
    <source>
        <dbReference type="Pfam" id="PF00149"/>
    </source>
</evidence>
<keyword evidence="3" id="KW-0269">Exonuclease</keyword>
<dbReference type="InterPro" id="IPR041796">
    <property type="entry name" value="Mre11_N"/>
</dbReference>
<keyword evidence="4" id="KW-1185">Reference proteome</keyword>
<comment type="caution">
    <text evidence="3">The sequence shown here is derived from an EMBL/GenBank/DDBJ whole genome shotgun (WGS) entry which is preliminary data.</text>
</comment>
<dbReference type="InterPro" id="IPR014576">
    <property type="entry name" value="Pesterase_YhaO"/>
</dbReference>
<keyword evidence="3" id="KW-0540">Nuclease</keyword>
<evidence type="ECO:0000313" key="4">
    <source>
        <dbReference type="Proteomes" id="UP001281447"/>
    </source>
</evidence>
<dbReference type="EMBL" id="JAWDIP010000004">
    <property type="protein sequence ID" value="MDY0396003.1"/>
    <property type="molecule type" value="Genomic_DNA"/>
</dbReference>
<evidence type="ECO:0000313" key="3">
    <source>
        <dbReference type="EMBL" id="MDY0396003.1"/>
    </source>
</evidence>
<sequence length="401" mass="46998">MPEEVSFIHAADLHLDSPFKGLIDIPENILQEIRESTFKALDQLVEQAIRLRVDFVLLAGDLFDNERQSLKAQLRLRHAFERLKTYDIPIYLSYGNHDYLQGNIHPVSYPDNVYIFPDGQIRHFVYEKNGKKLTAIYGFSYEQRAVTENMAKRFHTMRDDGQIPYHIAMLHGSLGHSTEHDTYAPFQITDMTEKSFDYWALGHIHQREIVREQHPVIVYPGNTQGRSIKESGQRGCYHVMMRNQKTTLSFLPLASVEFHTLEITVNHSNEIHELERLILERIQQIKSTTVAQLVKLKLIAERFDFYEELIEIVNEQIMHDTCWQYIYRFELQTLDKGAMVKGQSFVGELAEHFSEVSIQPYIQELFSHKIARKYLPAVTFEEEKSWKEEAQALLLQELLRQ</sequence>
<dbReference type="InterPro" id="IPR004843">
    <property type="entry name" value="Calcineurin-like_PHP"/>
</dbReference>